<dbReference type="AlphaFoldDB" id="A0A6J5JLG1"/>
<name>A0A6J5JLG1_9BURK</name>
<dbReference type="Proteomes" id="UP000494301">
    <property type="component" value="Unassembled WGS sequence"/>
</dbReference>
<protein>
    <submittedName>
        <fullName evidence="1">Uncharacterized protein</fullName>
    </submittedName>
</protein>
<accession>A0A6J5JLG1</accession>
<proteinExistence type="predicted"/>
<gene>
    <name evidence="1" type="ORF">BLA3211_06904</name>
</gene>
<dbReference type="RefSeq" id="WP_175223111.1">
    <property type="nucleotide sequence ID" value="NZ_CABWIL020000032.1"/>
</dbReference>
<organism evidence="1 2">
    <name type="scientific">Burkholderia aenigmatica</name>
    <dbReference type="NCBI Taxonomy" id="2015348"/>
    <lineage>
        <taxon>Bacteria</taxon>
        <taxon>Pseudomonadati</taxon>
        <taxon>Pseudomonadota</taxon>
        <taxon>Betaproteobacteria</taxon>
        <taxon>Burkholderiales</taxon>
        <taxon>Burkholderiaceae</taxon>
        <taxon>Burkholderia</taxon>
        <taxon>Burkholderia cepacia complex</taxon>
    </lineage>
</organism>
<sequence>MTLYCDGSGRADERAAEHEVTRAAHDAAAAMRRLTEQVANVKDPQVFADALHELAGVAREMFMLDRELTALGARFERRTAKQI</sequence>
<evidence type="ECO:0000313" key="1">
    <source>
        <dbReference type="EMBL" id="CAB3972310.1"/>
    </source>
</evidence>
<dbReference type="EMBL" id="CABWIL020000032">
    <property type="protein sequence ID" value="CAB3972310.1"/>
    <property type="molecule type" value="Genomic_DNA"/>
</dbReference>
<reference evidence="1 2" key="1">
    <citation type="submission" date="2020-04" db="EMBL/GenBank/DDBJ databases">
        <authorList>
            <person name="Depoorter E."/>
        </authorList>
    </citation>
    <scope>NUCLEOTIDE SEQUENCE [LARGE SCALE GENOMIC DNA]</scope>
    <source>
        <strain evidence="1 2">BCC0217</strain>
    </source>
</reference>
<evidence type="ECO:0000313" key="2">
    <source>
        <dbReference type="Proteomes" id="UP000494301"/>
    </source>
</evidence>